<gene>
    <name evidence="3" type="ORF">A0H81_02036</name>
</gene>
<feature type="transmembrane region" description="Helical" evidence="1">
    <location>
        <begin position="53"/>
        <end position="73"/>
    </location>
</feature>
<feature type="domain" description="DUF6533" evidence="2">
    <location>
        <begin position="26"/>
        <end position="69"/>
    </location>
</feature>
<feature type="transmembrane region" description="Helical" evidence="1">
    <location>
        <begin position="210"/>
        <end position="230"/>
    </location>
</feature>
<dbReference type="OrthoDB" id="2638860at2759"/>
<feature type="transmembrane region" description="Helical" evidence="1">
    <location>
        <begin position="236"/>
        <end position="255"/>
    </location>
</feature>
<feature type="transmembrane region" description="Helical" evidence="1">
    <location>
        <begin position="128"/>
        <end position="151"/>
    </location>
</feature>
<evidence type="ECO:0000259" key="2">
    <source>
        <dbReference type="Pfam" id="PF20151"/>
    </source>
</evidence>
<accession>A0A1C7MS98</accession>
<comment type="caution">
    <text evidence="3">The sequence shown here is derived from an EMBL/GenBank/DDBJ whole genome shotgun (WGS) entry which is preliminary data.</text>
</comment>
<keyword evidence="1" id="KW-1133">Transmembrane helix</keyword>
<name>A0A1C7MS98_GRIFR</name>
<keyword evidence="4" id="KW-1185">Reference proteome</keyword>
<dbReference type="STRING" id="5627.A0A1C7MS98"/>
<dbReference type="Pfam" id="PF20151">
    <property type="entry name" value="DUF6533"/>
    <property type="match status" value="1"/>
</dbReference>
<sequence length="317" mass="34876">MSALSIPINEPLGIVVADGLAVNVMTLVGFTALVYNHLLTFVDEVDLVWRPRIGVVSSIFLINRYGVPLVLIVDLYESFGLANNATLFCKAWTILQSYLTIASFMSIHAVVAWRLYAIYNGRRAVGRLLCAAGTVYAVSSTGITTACLIPIISELRPYHHACVGTVPDYLWSIWLPSVVFESFLFVLTVNSLRRQRNLTSLSLLLYRDGMLYFVAVTLCSLFSLLVWALAGPTFLGLARYFALAMVNIAGARLILNLKAFAAARRDNTSWETTSPRSLDCIATAGLFGDSGAPRGDAVDVEMYSIERECQQLGTRLR</sequence>
<dbReference type="OMA" id="MSIHAIV"/>
<protein>
    <recommendedName>
        <fullName evidence="2">DUF6533 domain-containing protein</fullName>
    </recommendedName>
</protein>
<feature type="transmembrane region" description="Helical" evidence="1">
    <location>
        <begin position="171"/>
        <end position="189"/>
    </location>
</feature>
<evidence type="ECO:0000256" key="1">
    <source>
        <dbReference type="SAM" id="Phobius"/>
    </source>
</evidence>
<dbReference type="InterPro" id="IPR045340">
    <property type="entry name" value="DUF6533"/>
</dbReference>
<proteinExistence type="predicted"/>
<evidence type="ECO:0000313" key="3">
    <source>
        <dbReference type="EMBL" id="OBZ77824.1"/>
    </source>
</evidence>
<evidence type="ECO:0000313" key="4">
    <source>
        <dbReference type="Proteomes" id="UP000092993"/>
    </source>
</evidence>
<dbReference type="AlphaFoldDB" id="A0A1C7MS98"/>
<reference evidence="3 4" key="1">
    <citation type="submission" date="2016-03" db="EMBL/GenBank/DDBJ databases">
        <title>Whole genome sequencing of Grifola frondosa 9006-11.</title>
        <authorList>
            <person name="Min B."/>
            <person name="Park H."/>
            <person name="Kim J.-G."/>
            <person name="Cho H."/>
            <person name="Oh Y.-L."/>
            <person name="Kong W.-S."/>
            <person name="Choi I.-G."/>
        </authorList>
    </citation>
    <scope>NUCLEOTIDE SEQUENCE [LARGE SCALE GENOMIC DNA]</scope>
    <source>
        <strain evidence="3 4">9006-11</strain>
    </source>
</reference>
<dbReference type="Proteomes" id="UP000092993">
    <property type="component" value="Unassembled WGS sequence"/>
</dbReference>
<organism evidence="3 4">
    <name type="scientific">Grifola frondosa</name>
    <name type="common">Maitake</name>
    <name type="synonym">Polyporus frondosus</name>
    <dbReference type="NCBI Taxonomy" id="5627"/>
    <lineage>
        <taxon>Eukaryota</taxon>
        <taxon>Fungi</taxon>
        <taxon>Dikarya</taxon>
        <taxon>Basidiomycota</taxon>
        <taxon>Agaricomycotina</taxon>
        <taxon>Agaricomycetes</taxon>
        <taxon>Polyporales</taxon>
        <taxon>Grifolaceae</taxon>
        <taxon>Grifola</taxon>
    </lineage>
</organism>
<keyword evidence="1" id="KW-0812">Transmembrane</keyword>
<feature type="transmembrane region" description="Helical" evidence="1">
    <location>
        <begin position="93"/>
        <end position="116"/>
    </location>
</feature>
<dbReference type="EMBL" id="LUGG01000002">
    <property type="protein sequence ID" value="OBZ77824.1"/>
    <property type="molecule type" value="Genomic_DNA"/>
</dbReference>
<feature type="transmembrane region" description="Helical" evidence="1">
    <location>
        <begin position="20"/>
        <end position="41"/>
    </location>
</feature>
<keyword evidence="1" id="KW-0472">Membrane</keyword>